<dbReference type="GO" id="GO:0008206">
    <property type="term" value="P:bile acid metabolic process"/>
    <property type="evidence" value="ECO:0007669"/>
    <property type="project" value="UniProtKB-ARBA"/>
</dbReference>
<evidence type="ECO:0000256" key="2">
    <source>
        <dbReference type="ARBA" id="ARBA00023002"/>
    </source>
</evidence>
<protein>
    <submittedName>
        <fullName evidence="5">SDR family oxidoreductase</fullName>
    </submittedName>
</protein>
<dbReference type="PANTHER" id="PTHR24321">
    <property type="entry name" value="DEHYDROGENASES, SHORT CHAIN"/>
    <property type="match status" value="1"/>
</dbReference>
<organism evidence="5 6">
    <name type="scientific">Paenibacillus woosongensis</name>
    <dbReference type="NCBI Taxonomy" id="307580"/>
    <lineage>
        <taxon>Bacteria</taxon>
        <taxon>Bacillati</taxon>
        <taxon>Bacillota</taxon>
        <taxon>Bacilli</taxon>
        <taxon>Bacillales</taxon>
        <taxon>Paenibacillaceae</taxon>
        <taxon>Paenibacillus</taxon>
    </lineage>
</organism>
<dbReference type="FunFam" id="3.40.50.720:FF:000084">
    <property type="entry name" value="Short-chain dehydrogenase reductase"/>
    <property type="match status" value="1"/>
</dbReference>
<gene>
    <name evidence="5" type="ORF">GNP95_18810</name>
</gene>
<dbReference type="GO" id="GO:0016491">
    <property type="term" value="F:oxidoreductase activity"/>
    <property type="evidence" value="ECO:0007669"/>
    <property type="project" value="UniProtKB-KW"/>
</dbReference>
<dbReference type="CDD" id="cd05233">
    <property type="entry name" value="SDR_c"/>
    <property type="match status" value="1"/>
</dbReference>
<evidence type="ECO:0000313" key="5">
    <source>
        <dbReference type="EMBL" id="MUG47029.1"/>
    </source>
</evidence>
<dbReference type="PROSITE" id="PS00061">
    <property type="entry name" value="ADH_SHORT"/>
    <property type="match status" value="1"/>
</dbReference>
<dbReference type="AlphaFoldDB" id="A0A7X2Z575"/>
<evidence type="ECO:0000313" key="6">
    <source>
        <dbReference type="Proteomes" id="UP000447876"/>
    </source>
</evidence>
<accession>A0A7X2Z575</accession>
<dbReference type="EMBL" id="WNZW01000009">
    <property type="protein sequence ID" value="MUG47029.1"/>
    <property type="molecule type" value="Genomic_DNA"/>
</dbReference>
<dbReference type="InterPro" id="IPR020904">
    <property type="entry name" value="Sc_DH/Rdtase_CS"/>
</dbReference>
<comment type="caution">
    <text evidence="5">The sequence shown here is derived from an EMBL/GenBank/DDBJ whole genome shotgun (WGS) entry which is preliminary data.</text>
</comment>
<dbReference type="PANTHER" id="PTHR24321:SF8">
    <property type="entry name" value="ESTRADIOL 17-BETA-DEHYDROGENASE 8-RELATED"/>
    <property type="match status" value="1"/>
</dbReference>
<keyword evidence="3" id="KW-0520">NAD</keyword>
<dbReference type="NCBIfam" id="NF004203">
    <property type="entry name" value="PRK05653.2-4"/>
    <property type="match status" value="1"/>
</dbReference>
<proteinExistence type="inferred from homology"/>
<dbReference type="InterPro" id="IPR057326">
    <property type="entry name" value="KR_dom"/>
</dbReference>
<dbReference type="InterPro" id="IPR002347">
    <property type="entry name" value="SDR_fam"/>
</dbReference>
<name>A0A7X2Z575_9BACL</name>
<feature type="domain" description="Ketoreductase" evidence="4">
    <location>
        <begin position="11"/>
        <end position="195"/>
    </location>
</feature>
<sequence length="265" mass="27539">MEQQNGELSGKTVLVTGGGSGIGKAAAELLAEYGAQVCVADIHLDGAAETADRIVAAGGEALAVPCDLTKPGDVEEAVQSVVKKWGKLDGVFANGGIVGDLTSIEEMEPDNWDQVMDTNLKGVFLTVKYSIPHLKRQGGSVVITSSVSGNRVISQVGMSAYSTSKGALSIFAKMAALELAGYGIRVNTICPGGVKTNIQASIDEKPELEAVELPVQLPHGGMPLEHRPASPQQVAELVSFLLGNRSSHITGTDVYIDGGESLLRG</sequence>
<reference evidence="5 6" key="1">
    <citation type="submission" date="2019-11" db="EMBL/GenBank/DDBJ databases">
        <title>Draft genome sequences of five Paenibacillus species of dairy origin.</title>
        <authorList>
            <person name="Olajide A.M."/>
            <person name="Chen S."/>
            <person name="Lapointe G."/>
        </authorList>
    </citation>
    <scope>NUCLEOTIDE SEQUENCE [LARGE SCALE GENOMIC DNA]</scope>
    <source>
        <strain evidence="5 6">12CR55</strain>
    </source>
</reference>
<dbReference type="Proteomes" id="UP000447876">
    <property type="component" value="Unassembled WGS sequence"/>
</dbReference>
<dbReference type="SMART" id="SM00822">
    <property type="entry name" value="PKS_KR"/>
    <property type="match status" value="1"/>
</dbReference>
<dbReference type="OrthoDB" id="9803333at2"/>
<dbReference type="InterPro" id="IPR036291">
    <property type="entry name" value="NAD(P)-bd_dom_sf"/>
</dbReference>
<evidence type="ECO:0000259" key="4">
    <source>
        <dbReference type="SMART" id="SM00822"/>
    </source>
</evidence>
<comment type="similarity">
    <text evidence="1">Belongs to the short-chain dehydrogenases/reductases (SDR) family.</text>
</comment>
<dbReference type="Pfam" id="PF13561">
    <property type="entry name" value="adh_short_C2"/>
    <property type="match status" value="1"/>
</dbReference>
<evidence type="ECO:0000256" key="1">
    <source>
        <dbReference type="ARBA" id="ARBA00006484"/>
    </source>
</evidence>
<keyword evidence="2" id="KW-0560">Oxidoreductase</keyword>
<evidence type="ECO:0000256" key="3">
    <source>
        <dbReference type="ARBA" id="ARBA00023027"/>
    </source>
</evidence>
<dbReference type="PRINTS" id="PR00081">
    <property type="entry name" value="GDHRDH"/>
</dbReference>
<dbReference type="SUPFAM" id="SSF51735">
    <property type="entry name" value="NAD(P)-binding Rossmann-fold domains"/>
    <property type="match status" value="1"/>
</dbReference>
<dbReference type="Gene3D" id="3.40.50.720">
    <property type="entry name" value="NAD(P)-binding Rossmann-like Domain"/>
    <property type="match status" value="1"/>
</dbReference>